<dbReference type="PANTHER" id="PTHR34289:SF8">
    <property type="entry name" value="DUF819 DOMAIN-CONTAINING PROTEIN"/>
    <property type="match status" value="1"/>
</dbReference>
<gene>
    <name evidence="2" type="ORF">METZ01_LOCUS457718</name>
</gene>
<feature type="transmembrane region" description="Helical" evidence="1">
    <location>
        <begin position="73"/>
        <end position="89"/>
    </location>
</feature>
<name>A0A383AB25_9ZZZZ</name>
<sequence>MDPSTPHQSKLLGSNRCILNKTNENKIGTRRRLMSGSLINADQDFAIWSILIAIASFGFWCERTSWGRKYSGVMLLITLSILLANLRIIPTSAPAYDVVWEYLVPIAIPLLLFEADLRRIIKESGPTLF</sequence>
<protein>
    <submittedName>
        <fullName evidence="2">Uncharacterized protein</fullName>
    </submittedName>
</protein>
<feature type="transmembrane region" description="Helical" evidence="1">
    <location>
        <begin position="45"/>
        <end position="61"/>
    </location>
</feature>
<organism evidence="2">
    <name type="scientific">marine metagenome</name>
    <dbReference type="NCBI Taxonomy" id="408172"/>
    <lineage>
        <taxon>unclassified sequences</taxon>
        <taxon>metagenomes</taxon>
        <taxon>ecological metagenomes</taxon>
    </lineage>
</organism>
<dbReference type="AlphaFoldDB" id="A0A383AB25"/>
<keyword evidence="1" id="KW-1133">Transmembrane helix</keyword>
<proteinExistence type="predicted"/>
<dbReference type="Pfam" id="PF05684">
    <property type="entry name" value="DUF819"/>
    <property type="match status" value="1"/>
</dbReference>
<keyword evidence="1" id="KW-0472">Membrane</keyword>
<dbReference type="InterPro" id="IPR008537">
    <property type="entry name" value="DUF819"/>
</dbReference>
<dbReference type="PANTHER" id="PTHR34289">
    <property type="entry name" value="PROTEIN, PUTATIVE (DUF819)-RELATED"/>
    <property type="match status" value="1"/>
</dbReference>
<feature type="non-terminal residue" evidence="2">
    <location>
        <position position="129"/>
    </location>
</feature>
<reference evidence="2" key="1">
    <citation type="submission" date="2018-05" db="EMBL/GenBank/DDBJ databases">
        <authorList>
            <person name="Lanie J.A."/>
            <person name="Ng W.-L."/>
            <person name="Kazmierczak K.M."/>
            <person name="Andrzejewski T.M."/>
            <person name="Davidsen T.M."/>
            <person name="Wayne K.J."/>
            <person name="Tettelin H."/>
            <person name="Glass J.I."/>
            <person name="Rusch D."/>
            <person name="Podicherti R."/>
            <person name="Tsui H.-C.T."/>
            <person name="Winkler M.E."/>
        </authorList>
    </citation>
    <scope>NUCLEOTIDE SEQUENCE</scope>
</reference>
<evidence type="ECO:0000313" key="2">
    <source>
        <dbReference type="EMBL" id="SVE04864.1"/>
    </source>
</evidence>
<dbReference type="EMBL" id="UINC01190615">
    <property type="protein sequence ID" value="SVE04864.1"/>
    <property type="molecule type" value="Genomic_DNA"/>
</dbReference>
<evidence type="ECO:0000256" key="1">
    <source>
        <dbReference type="SAM" id="Phobius"/>
    </source>
</evidence>
<keyword evidence="1" id="KW-0812">Transmembrane</keyword>
<accession>A0A383AB25</accession>